<dbReference type="AlphaFoldDB" id="A0A4Y2UX66"/>
<feature type="non-terminal residue" evidence="2">
    <location>
        <position position="1"/>
    </location>
</feature>
<reference evidence="2 3" key="1">
    <citation type="journal article" date="2019" name="Sci. Rep.">
        <title>Orb-weaving spider Araneus ventricosus genome elucidates the spidroin gene catalogue.</title>
        <authorList>
            <person name="Kono N."/>
            <person name="Nakamura H."/>
            <person name="Ohtoshi R."/>
            <person name="Moran D.A.P."/>
            <person name="Shinohara A."/>
            <person name="Yoshida Y."/>
            <person name="Fujiwara M."/>
            <person name="Mori M."/>
            <person name="Tomita M."/>
            <person name="Arakawa K."/>
        </authorList>
    </citation>
    <scope>NUCLEOTIDE SEQUENCE [LARGE SCALE GENOMIC DNA]</scope>
</reference>
<accession>A0A4Y2UX66</accession>
<keyword evidence="3" id="KW-1185">Reference proteome</keyword>
<evidence type="ECO:0000313" key="2">
    <source>
        <dbReference type="EMBL" id="GBO17609.1"/>
    </source>
</evidence>
<feature type="region of interest" description="Disordered" evidence="1">
    <location>
        <begin position="1"/>
        <end position="34"/>
    </location>
</feature>
<organism evidence="2 3">
    <name type="scientific">Araneus ventricosus</name>
    <name type="common">Orbweaver spider</name>
    <name type="synonym">Epeira ventricosa</name>
    <dbReference type="NCBI Taxonomy" id="182803"/>
    <lineage>
        <taxon>Eukaryota</taxon>
        <taxon>Metazoa</taxon>
        <taxon>Ecdysozoa</taxon>
        <taxon>Arthropoda</taxon>
        <taxon>Chelicerata</taxon>
        <taxon>Arachnida</taxon>
        <taxon>Araneae</taxon>
        <taxon>Araneomorphae</taxon>
        <taxon>Entelegynae</taxon>
        <taxon>Araneoidea</taxon>
        <taxon>Araneidae</taxon>
        <taxon>Araneus</taxon>
    </lineage>
</organism>
<evidence type="ECO:0000313" key="3">
    <source>
        <dbReference type="Proteomes" id="UP000499080"/>
    </source>
</evidence>
<proteinExistence type="predicted"/>
<comment type="caution">
    <text evidence="2">The sequence shown here is derived from an EMBL/GenBank/DDBJ whole genome shotgun (WGS) entry which is preliminary data.</text>
</comment>
<gene>
    <name evidence="2" type="ORF">AVEN_171694_1</name>
</gene>
<dbReference type="Proteomes" id="UP000499080">
    <property type="component" value="Unassembled WGS sequence"/>
</dbReference>
<evidence type="ECO:0000256" key="1">
    <source>
        <dbReference type="SAM" id="MobiDB-lite"/>
    </source>
</evidence>
<name>A0A4Y2UX66_ARAVE</name>
<dbReference type="EMBL" id="BGPR01041351">
    <property type="protein sequence ID" value="GBO17609.1"/>
    <property type="molecule type" value="Genomic_DNA"/>
</dbReference>
<sequence>PLNPGPFGRKRHELDPPNLGGYLPHHPIPAKTVP</sequence>
<protein>
    <submittedName>
        <fullName evidence="2">Uncharacterized protein</fullName>
    </submittedName>
</protein>